<feature type="transmembrane region" description="Helical" evidence="2">
    <location>
        <begin position="143"/>
        <end position="169"/>
    </location>
</feature>
<feature type="transmembrane region" description="Helical" evidence="2">
    <location>
        <begin position="272"/>
        <end position="298"/>
    </location>
</feature>
<proteinExistence type="predicted"/>
<sequence>MTAYPAWTPAPRPGIVPLHPYGFGVTLGRSFTALRQNPGVLLGFALGVQALAFLVLTLVTGGVAFAAFSRLDTLMEGTEEFEAVLAGSIALTAITGVVLSLAAGALGVLVQGIVVLEVAHAVVAERLPLRALWRRLRPVAPRLVGYAFLVLLAVAVVVAVVVALLFAIGAASPPLAVLTGILALLGAIPLTLWLNTKFLLAPAAIILEHAGIVPALRRSWHLTRTRFWPTLGIIVIVSLTFSVLAQLVGLPLQFFTAGLTNILTPTGEPDVGFVIAFLVTAVITQVITILIQCVALIVQSTATALVYVDCRMRHEGLDLDLLAYVEQRDGGATELADPYRVHIGRALAPRPPVFAAPSPYPGSPAGASAFPAGPAGLPPYAGGFAAAPSWPAPSGAPRPGPPAAPPPPAPVGTAASQAPGAAASPATTWAPPGAPAGPRQP</sequence>
<evidence type="ECO:0000259" key="3">
    <source>
        <dbReference type="Pfam" id="PF25231"/>
    </source>
</evidence>
<dbReference type="Pfam" id="PF25231">
    <property type="entry name" value="DUF7847"/>
    <property type="match status" value="1"/>
</dbReference>
<keyword evidence="2" id="KW-1133">Transmembrane helix</keyword>
<name>A0A5J6L205_9MICO</name>
<feature type="domain" description="DUF7847" evidence="3">
    <location>
        <begin position="26"/>
        <end position="294"/>
    </location>
</feature>
<evidence type="ECO:0000313" key="4">
    <source>
        <dbReference type="EMBL" id="QEW02500.1"/>
    </source>
</evidence>
<dbReference type="RefSeq" id="WP_150924073.1">
    <property type="nucleotide sequence ID" value="NZ_CP044232.1"/>
</dbReference>
<dbReference type="PANTHER" id="PTHR33133">
    <property type="entry name" value="OS08G0107100 PROTEIN-RELATED"/>
    <property type="match status" value="1"/>
</dbReference>
<keyword evidence="2" id="KW-0812">Transmembrane</keyword>
<evidence type="ECO:0000256" key="1">
    <source>
        <dbReference type="SAM" id="MobiDB-lite"/>
    </source>
</evidence>
<feature type="compositionally biased region" description="Pro residues" evidence="1">
    <location>
        <begin position="390"/>
        <end position="410"/>
    </location>
</feature>
<dbReference type="AlphaFoldDB" id="A0A5J6L205"/>
<feature type="compositionally biased region" description="Pro residues" evidence="1">
    <location>
        <begin position="432"/>
        <end position="441"/>
    </location>
</feature>
<organism evidence="4 5">
    <name type="scientific">Microbacterium lushaniae</name>
    <dbReference type="NCBI Taxonomy" id="2614639"/>
    <lineage>
        <taxon>Bacteria</taxon>
        <taxon>Bacillati</taxon>
        <taxon>Actinomycetota</taxon>
        <taxon>Actinomycetes</taxon>
        <taxon>Micrococcales</taxon>
        <taxon>Microbacteriaceae</taxon>
        <taxon>Microbacterium</taxon>
    </lineage>
</organism>
<dbReference type="KEGG" id="mlz:F6J85_04870"/>
<evidence type="ECO:0000313" key="5">
    <source>
        <dbReference type="Proteomes" id="UP000325516"/>
    </source>
</evidence>
<feature type="compositionally biased region" description="Low complexity" evidence="1">
    <location>
        <begin position="411"/>
        <end position="431"/>
    </location>
</feature>
<accession>A0A5J6L205</accession>
<dbReference type="PANTHER" id="PTHR33133:SF1">
    <property type="entry name" value="EXPRESSED PROTEIN-RELATED"/>
    <property type="match status" value="1"/>
</dbReference>
<gene>
    <name evidence="4" type="ORF">F6J85_04870</name>
</gene>
<feature type="transmembrane region" description="Helical" evidence="2">
    <location>
        <begin position="39"/>
        <end position="69"/>
    </location>
</feature>
<feature type="transmembrane region" description="Helical" evidence="2">
    <location>
        <begin position="227"/>
        <end position="252"/>
    </location>
</feature>
<protein>
    <recommendedName>
        <fullName evidence="3">DUF7847 domain-containing protein</fullName>
    </recommendedName>
</protein>
<dbReference type="Proteomes" id="UP000325516">
    <property type="component" value="Chromosome"/>
</dbReference>
<feature type="transmembrane region" description="Helical" evidence="2">
    <location>
        <begin position="89"/>
        <end position="122"/>
    </location>
</feature>
<evidence type="ECO:0000256" key="2">
    <source>
        <dbReference type="SAM" id="Phobius"/>
    </source>
</evidence>
<dbReference type="EMBL" id="CP044232">
    <property type="protein sequence ID" value="QEW02500.1"/>
    <property type="molecule type" value="Genomic_DNA"/>
</dbReference>
<keyword evidence="2" id="KW-0472">Membrane</keyword>
<reference evidence="5" key="1">
    <citation type="submission" date="2019-09" db="EMBL/GenBank/DDBJ databases">
        <title>Mumia zhuanghuii sp. nov. isolated from the intestinal contents of plateau pika (Ochotona curzoniae) in the Qinghai-Tibet plateau of China.</title>
        <authorList>
            <person name="Tian Z."/>
        </authorList>
    </citation>
    <scope>NUCLEOTIDE SEQUENCE [LARGE SCALE GENOMIC DNA]</scope>
    <source>
        <strain evidence="5">L-031</strain>
    </source>
</reference>
<dbReference type="InterPro" id="IPR057169">
    <property type="entry name" value="DUF7847"/>
</dbReference>
<keyword evidence="5" id="KW-1185">Reference proteome</keyword>
<feature type="transmembrane region" description="Helical" evidence="2">
    <location>
        <begin position="175"/>
        <end position="194"/>
    </location>
</feature>
<feature type="region of interest" description="Disordered" evidence="1">
    <location>
        <begin position="388"/>
        <end position="441"/>
    </location>
</feature>